<dbReference type="Gene3D" id="2.40.160.20">
    <property type="match status" value="1"/>
</dbReference>
<dbReference type="AlphaFoldDB" id="A0A316LDF6"/>
<feature type="chain" id="PRO_5016419309" description="Outer membrane protein beta-barrel domain-containing protein" evidence="1">
    <location>
        <begin position="21"/>
        <end position="172"/>
    </location>
</feature>
<name>A0A316LDF6_9FLAO</name>
<feature type="signal peptide" evidence="1">
    <location>
        <begin position="1"/>
        <end position="20"/>
    </location>
</feature>
<reference evidence="2 3" key="1">
    <citation type="submission" date="2018-05" db="EMBL/GenBank/DDBJ databases">
        <title>Complete genome sequence of Flagellimonas aquimarina ECD12 isolated from seaweed Ecklonia cava.</title>
        <authorList>
            <person name="Choi S."/>
            <person name="Seong C."/>
        </authorList>
    </citation>
    <scope>NUCLEOTIDE SEQUENCE [LARGE SCALE GENOMIC DNA]</scope>
    <source>
        <strain evidence="2 3">ECD12</strain>
    </source>
</reference>
<dbReference type="InterPro" id="IPR011250">
    <property type="entry name" value="OMP/PagP_B-barrel"/>
</dbReference>
<accession>A0A316LDF6</accession>
<proteinExistence type="predicted"/>
<dbReference type="RefSeq" id="WP_109661762.1">
    <property type="nucleotide sequence ID" value="NZ_QGEG01000002.1"/>
</dbReference>
<organism evidence="2 3">
    <name type="scientific">Flagellimonas aquimarina</name>
    <dbReference type="NCBI Taxonomy" id="2201895"/>
    <lineage>
        <taxon>Bacteria</taxon>
        <taxon>Pseudomonadati</taxon>
        <taxon>Bacteroidota</taxon>
        <taxon>Flavobacteriia</taxon>
        <taxon>Flavobacteriales</taxon>
        <taxon>Flavobacteriaceae</taxon>
        <taxon>Flagellimonas</taxon>
    </lineage>
</organism>
<dbReference type="OrthoDB" id="1438227at2"/>
<evidence type="ECO:0008006" key="4">
    <source>
        <dbReference type="Google" id="ProtNLM"/>
    </source>
</evidence>
<dbReference type="SUPFAM" id="SSF56925">
    <property type="entry name" value="OMPA-like"/>
    <property type="match status" value="1"/>
</dbReference>
<comment type="caution">
    <text evidence="2">The sequence shown here is derived from an EMBL/GenBank/DDBJ whole genome shotgun (WGS) entry which is preliminary data.</text>
</comment>
<sequence length="172" mass="18231">MKKLFITLSLALFTMVSINAQEISESGVLGAGIQATSLNYGLSARYNLTETHGIQAVIGGANYGFGGSVSAFTFTGRYLYSFTSNTNNLRPYAVGQVGVWTVKYKDNFFGTNANESESSISYGAGAGIEYAFSGLEQLGFNVEAGYGGGSFGDGFSYSGIFFGGGVHYYFNL</sequence>
<keyword evidence="3" id="KW-1185">Reference proteome</keyword>
<dbReference type="Proteomes" id="UP000245762">
    <property type="component" value="Unassembled WGS sequence"/>
</dbReference>
<evidence type="ECO:0000256" key="1">
    <source>
        <dbReference type="SAM" id="SignalP"/>
    </source>
</evidence>
<dbReference type="EMBL" id="QGEG01000002">
    <property type="protein sequence ID" value="PWL38100.1"/>
    <property type="molecule type" value="Genomic_DNA"/>
</dbReference>
<evidence type="ECO:0000313" key="2">
    <source>
        <dbReference type="EMBL" id="PWL38100.1"/>
    </source>
</evidence>
<keyword evidence="1" id="KW-0732">Signal</keyword>
<gene>
    <name evidence="2" type="ORF">DKG77_07350</name>
</gene>
<evidence type="ECO:0000313" key="3">
    <source>
        <dbReference type="Proteomes" id="UP000245762"/>
    </source>
</evidence>
<protein>
    <recommendedName>
        <fullName evidence="4">Outer membrane protein beta-barrel domain-containing protein</fullName>
    </recommendedName>
</protein>